<dbReference type="SUPFAM" id="SSF56059">
    <property type="entry name" value="Glutathione synthetase ATP-binding domain-like"/>
    <property type="match status" value="1"/>
</dbReference>
<dbReference type="InterPro" id="IPR013815">
    <property type="entry name" value="ATP_grasp_subdomain_1"/>
</dbReference>
<dbReference type="EMBL" id="BPMK01000016">
    <property type="protein sequence ID" value="GIZ53326.1"/>
    <property type="molecule type" value="Genomic_DNA"/>
</dbReference>
<keyword evidence="1" id="KW-0436">Ligase</keyword>
<dbReference type="Gene3D" id="3.30.470.20">
    <property type="entry name" value="ATP-grasp fold, B domain"/>
    <property type="match status" value="1"/>
</dbReference>
<reference evidence="6 7" key="1">
    <citation type="journal article" date="2022" name="Int. J. Syst. Evol. Microbiol.">
        <title>Noviherbaspirillum aridicola sp. nov., isolated from an arid soil in Pakistan.</title>
        <authorList>
            <person name="Khan I.U."/>
            <person name="Saqib M."/>
            <person name="Amin A."/>
            <person name="Hussain F."/>
            <person name="Li L."/>
            <person name="Liu Y.H."/>
            <person name="Fang B.Z."/>
            <person name="Ahmed I."/>
            <person name="Li W.J."/>
        </authorList>
    </citation>
    <scope>NUCLEOTIDE SEQUENCE [LARGE SCALE GENOMIC DNA]</scope>
    <source>
        <strain evidence="6 7">NCCP-691</strain>
    </source>
</reference>
<evidence type="ECO:0000256" key="3">
    <source>
        <dbReference type="ARBA" id="ARBA00022840"/>
    </source>
</evidence>
<organism evidence="6 7">
    <name type="scientific">Noviherbaspirillum aridicola</name>
    <dbReference type="NCBI Taxonomy" id="2849687"/>
    <lineage>
        <taxon>Bacteria</taxon>
        <taxon>Pseudomonadati</taxon>
        <taxon>Pseudomonadota</taxon>
        <taxon>Betaproteobacteria</taxon>
        <taxon>Burkholderiales</taxon>
        <taxon>Oxalobacteraceae</taxon>
        <taxon>Noviherbaspirillum</taxon>
    </lineage>
</organism>
<dbReference type="InterPro" id="IPR052032">
    <property type="entry name" value="ATP-dep_AA_Ligase"/>
</dbReference>
<evidence type="ECO:0000313" key="6">
    <source>
        <dbReference type="EMBL" id="GIZ53326.1"/>
    </source>
</evidence>
<evidence type="ECO:0000313" key="7">
    <source>
        <dbReference type="Proteomes" id="UP000887222"/>
    </source>
</evidence>
<evidence type="ECO:0000256" key="2">
    <source>
        <dbReference type="ARBA" id="ARBA00022741"/>
    </source>
</evidence>
<evidence type="ECO:0000256" key="4">
    <source>
        <dbReference type="PROSITE-ProRule" id="PRU00409"/>
    </source>
</evidence>
<evidence type="ECO:0000256" key="1">
    <source>
        <dbReference type="ARBA" id="ARBA00022598"/>
    </source>
</evidence>
<protein>
    <recommendedName>
        <fullName evidence="5">ATP-grasp domain-containing protein</fullName>
    </recommendedName>
</protein>
<dbReference type="RefSeq" id="WP_220809745.1">
    <property type="nucleotide sequence ID" value="NZ_BPMK01000016.1"/>
</dbReference>
<evidence type="ECO:0000259" key="5">
    <source>
        <dbReference type="PROSITE" id="PS50975"/>
    </source>
</evidence>
<keyword evidence="3 4" id="KW-0067">ATP-binding</keyword>
<accession>A0ABQ4Q7X6</accession>
<feature type="domain" description="ATP-grasp" evidence="5">
    <location>
        <begin position="119"/>
        <end position="295"/>
    </location>
</feature>
<dbReference type="PANTHER" id="PTHR43585:SF2">
    <property type="entry name" value="ATP-GRASP ENZYME FSQD"/>
    <property type="match status" value="1"/>
</dbReference>
<proteinExistence type="predicted"/>
<dbReference type="PROSITE" id="PS50975">
    <property type="entry name" value="ATP_GRASP"/>
    <property type="match status" value="1"/>
</dbReference>
<comment type="caution">
    <text evidence="6">The sequence shown here is derived from an EMBL/GenBank/DDBJ whole genome shotgun (WGS) entry which is preliminary data.</text>
</comment>
<name>A0ABQ4Q7X6_9BURK</name>
<sequence>MQSFVVMGGCNTLVPQVLMALRSAGDFRCTVLGGPNTRKLRFSALCKDMVEIDFERPDDEQLLRQLKRIAEREPHATLVPVDCASMRMISRVRDELPFRTIPLPDVELMDMFDDKWRFFQFCKAHGLSVPETLYIGRKEDLDYGRIAARLGVPFILKPSNEAGSTGVQVIQGEDDLRRLLDDADYRYRTLVAQRYVAGTDVCIDLFALRGTIRALALRRREGAKMCFFDNEQMRMLAHRIVAASAYNGVMNLDARIEHDSGRVYLIESNPRYWATLTASVGAGLNFVAQSISPPAEDAPMSMLTQGEFLTRHPLTSPSAWLPMLFDQGAHGRLLRAKMADMQGLSLAVKSLAVKSLRVLPQLFTRARAKELYTIQRR</sequence>
<gene>
    <name evidence="6" type="ORF">NCCP691_33400</name>
</gene>
<dbReference type="Proteomes" id="UP000887222">
    <property type="component" value="Unassembled WGS sequence"/>
</dbReference>
<keyword evidence="2 4" id="KW-0547">Nucleotide-binding</keyword>
<dbReference type="PANTHER" id="PTHR43585">
    <property type="entry name" value="FUMIPYRROLE BIOSYNTHESIS PROTEIN C"/>
    <property type="match status" value="1"/>
</dbReference>
<dbReference type="Gene3D" id="3.30.1490.20">
    <property type="entry name" value="ATP-grasp fold, A domain"/>
    <property type="match status" value="1"/>
</dbReference>
<dbReference type="Pfam" id="PF15632">
    <property type="entry name" value="ATPgrasp_Ter"/>
    <property type="match status" value="1"/>
</dbReference>
<dbReference type="InterPro" id="IPR011761">
    <property type="entry name" value="ATP-grasp"/>
</dbReference>
<keyword evidence="7" id="KW-1185">Reference proteome</keyword>